<feature type="region of interest" description="Disordered" evidence="1">
    <location>
        <begin position="1"/>
        <end position="80"/>
    </location>
</feature>
<dbReference type="EMBL" id="CAFZ01000013">
    <property type="protein sequence ID" value="CCA67366.1"/>
    <property type="molecule type" value="Genomic_DNA"/>
</dbReference>
<feature type="compositionally biased region" description="Low complexity" evidence="1">
    <location>
        <begin position="35"/>
        <end position="50"/>
    </location>
</feature>
<evidence type="ECO:0000313" key="2">
    <source>
        <dbReference type="EMBL" id="CCA67366.1"/>
    </source>
</evidence>
<feature type="compositionally biased region" description="Low complexity" evidence="1">
    <location>
        <begin position="1"/>
        <end position="13"/>
    </location>
</feature>
<dbReference type="InParanoid" id="G4T7S9"/>
<evidence type="ECO:0000313" key="3">
    <source>
        <dbReference type="Proteomes" id="UP000007148"/>
    </source>
</evidence>
<comment type="caution">
    <text evidence="2">The sequence shown here is derived from an EMBL/GenBank/DDBJ whole genome shotgun (WGS) entry which is preliminary data.</text>
</comment>
<dbReference type="eggNOG" id="ENOG502SGGP">
    <property type="taxonomic scope" value="Eukaryota"/>
</dbReference>
<proteinExistence type="predicted"/>
<keyword evidence="3" id="KW-1185">Reference proteome</keyword>
<dbReference type="OrthoDB" id="2532734at2759"/>
<evidence type="ECO:0000256" key="1">
    <source>
        <dbReference type="SAM" id="MobiDB-lite"/>
    </source>
</evidence>
<dbReference type="AlphaFoldDB" id="G4T7S9"/>
<dbReference type="OMA" id="TGKHHDK"/>
<name>G4T7S9_SERID</name>
<gene>
    <name evidence="2" type="ORF">PIIN_01197</name>
</gene>
<accession>G4T7S9</accession>
<sequence length="80" mass="8599">MSSQNNSSDNQQQEPTFSILPHPAKTNNPADLQQGESAYAGSGAAALGKGPHVLDDGVKSNLEQPLSREELRKRAEELNK</sequence>
<feature type="compositionally biased region" description="Basic and acidic residues" evidence="1">
    <location>
        <begin position="66"/>
        <end position="80"/>
    </location>
</feature>
<protein>
    <submittedName>
        <fullName evidence="2">Uncharacterized protein</fullName>
    </submittedName>
</protein>
<dbReference type="HOGENOM" id="CLU_152691_1_0_1"/>
<dbReference type="Proteomes" id="UP000007148">
    <property type="component" value="Unassembled WGS sequence"/>
</dbReference>
<reference evidence="2 3" key="1">
    <citation type="journal article" date="2011" name="PLoS Pathog.">
        <title>Endophytic Life Strategies Decoded by Genome and Transcriptome Analyses of the Mutualistic Root Symbiont Piriformospora indica.</title>
        <authorList>
            <person name="Zuccaro A."/>
            <person name="Lahrmann U."/>
            <person name="Guldener U."/>
            <person name="Langen G."/>
            <person name="Pfiffi S."/>
            <person name="Biedenkopf D."/>
            <person name="Wong P."/>
            <person name="Samans B."/>
            <person name="Grimm C."/>
            <person name="Basiewicz M."/>
            <person name="Murat C."/>
            <person name="Martin F."/>
            <person name="Kogel K.H."/>
        </authorList>
    </citation>
    <scope>NUCLEOTIDE SEQUENCE [LARGE SCALE GENOMIC DNA]</scope>
    <source>
        <strain evidence="2 3">DSM 11827</strain>
    </source>
</reference>
<organism evidence="2 3">
    <name type="scientific">Serendipita indica (strain DSM 11827)</name>
    <name type="common">Root endophyte fungus</name>
    <name type="synonym">Piriformospora indica</name>
    <dbReference type="NCBI Taxonomy" id="1109443"/>
    <lineage>
        <taxon>Eukaryota</taxon>
        <taxon>Fungi</taxon>
        <taxon>Dikarya</taxon>
        <taxon>Basidiomycota</taxon>
        <taxon>Agaricomycotina</taxon>
        <taxon>Agaricomycetes</taxon>
        <taxon>Sebacinales</taxon>
        <taxon>Serendipitaceae</taxon>
        <taxon>Serendipita</taxon>
    </lineage>
</organism>